<protein>
    <submittedName>
        <fullName evidence="2">Alpha/beta fold hydrolase</fullName>
    </submittedName>
</protein>
<name>A0ABP6Q7D3_9ACTN</name>
<gene>
    <name evidence="2" type="ORF">GCM10010468_26390</name>
</gene>
<comment type="caution">
    <text evidence="2">The sequence shown here is derived from an EMBL/GenBank/DDBJ whole genome shotgun (WGS) entry which is preliminary data.</text>
</comment>
<reference evidence="3" key="1">
    <citation type="journal article" date="2019" name="Int. J. Syst. Evol. Microbiol.">
        <title>The Global Catalogue of Microorganisms (GCM) 10K type strain sequencing project: providing services to taxonomists for standard genome sequencing and annotation.</title>
        <authorList>
            <consortium name="The Broad Institute Genomics Platform"/>
            <consortium name="The Broad Institute Genome Sequencing Center for Infectious Disease"/>
            <person name="Wu L."/>
            <person name="Ma J."/>
        </authorList>
    </citation>
    <scope>NUCLEOTIDE SEQUENCE [LARGE SCALE GENOMIC DNA]</scope>
    <source>
        <strain evidence="3">JCM 9377</strain>
    </source>
</reference>
<organism evidence="2 3">
    <name type="scientific">Actinocorallia longicatena</name>
    <dbReference type="NCBI Taxonomy" id="111803"/>
    <lineage>
        <taxon>Bacteria</taxon>
        <taxon>Bacillati</taxon>
        <taxon>Actinomycetota</taxon>
        <taxon>Actinomycetes</taxon>
        <taxon>Streptosporangiales</taxon>
        <taxon>Thermomonosporaceae</taxon>
        <taxon>Actinocorallia</taxon>
    </lineage>
</organism>
<dbReference type="RefSeq" id="WP_344826988.1">
    <property type="nucleotide sequence ID" value="NZ_BAAAUV010000005.1"/>
</dbReference>
<dbReference type="Gene3D" id="1.10.260.160">
    <property type="match status" value="1"/>
</dbReference>
<dbReference type="PANTHER" id="PTHR34853:SF1">
    <property type="entry name" value="LIPASE 5"/>
    <property type="match status" value="1"/>
</dbReference>
<dbReference type="Gene3D" id="3.40.50.1820">
    <property type="entry name" value="alpha/beta hydrolase"/>
    <property type="match status" value="1"/>
</dbReference>
<evidence type="ECO:0000313" key="3">
    <source>
        <dbReference type="Proteomes" id="UP001501237"/>
    </source>
</evidence>
<dbReference type="SUPFAM" id="SSF53474">
    <property type="entry name" value="alpha/beta-Hydrolases"/>
    <property type="match status" value="1"/>
</dbReference>
<dbReference type="GO" id="GO:0016787">
    <property type="term" value="F:hydrolase activity"/>
    <property type="evidence" value="ECO:0007669"/>
    <property type="project" value="UniProtKB-KW"/>
</dbReference>
<dbReference type="EMBL" id="BAAAUV010000005">
    <property type="protein sequence ID" value="GAA3209102.1"/>
    <property type="molecule type" value="Genomic_DNA"/>
</dbReference>
<dbReference type="PANTHER" id="PTHR34853">
    <property type="match status" value="1"/>
</dbReference>
<evidence type="ECO:0000256" key="1">
    <source>
        <dbReference type="SAM" id="SignalP"/>
    </source>
</evidence>
<evidence type="ECO:0000313" key="2">
    <source>
        <dbReference type="EMBL" id="GAA3209102.1"/>
    </source>
</evidence>
<dbReference type="InterPro" id="IPR029058">
    <property type="entry name" value="AB_hydrolase_fold"/>
</dbReference>
<sequence length="399" mass="42639">MKRTAATLTVLTAVLGTASPALASPVPASPGGHGRGTLVSATHLTTVSKAKAVKLLKAEGYDPRTVRFGVDTYRLVYRTIDENGRPTRASGLLVLPRRKATGLRTVSWTHGTTSFKGDAPSTSSDGFGLGAPLTYGTAGFATVAPDYLGLGKGPGIHPWMHLPSETSASLDMLRAARRYSPKVGRDVLVTGFSQGASASLGLSRALQRGEDRRFRLRATAPVSGGYDLGGVEIPQLLAGRLDPKLSVIYTTYLLVNWNRRVHLYDDPAEVFRKPYAAKAEKLFDGTVPGEVMFPALPGTIGELLTPHGRRLLARPPANLARALRTETALTCGWRARTPVRLFVMPGDEQAASANTVSCAASLAGERVVRLKPAVYNGSRHLGSNVTATGKIVRWFLTFR</sequence>
<keyword evidence="1" id="KW-0732">Signal</keyword>
<accession>A0ABP6Q7D3</accession>
<feature type="chain" id="PRO_5045243240" evidence="1">
    <location>
        <begin position="24"/>
        <end position="399"/>
    </location>
</feature>
<feature type="signal peptide" evidence="1">
    <location>
        <begin position="1"/>
        <end position="23"/>
    </location>
</feature>
<keyword evidence="3" id="KW-1185">Reference proteome</keyword>
<dbReference type="PIRSF" id="PIRSF029171">
    <property type="entry name" value="Esterase_LipA"/>
    <property type="match status" value="1"/>
</dbReference>
<dbReference type="Proteomes" id="UP001501237">
    <property type="component" value="Unassembled WGS sequence"/>
</dbReference>
<proteinExistence type="predicted"/>
<keyword evidence="2" id="KW-0378">Hydrolase</keyword>
<dbReference type="InterPro" id="IPR005152">
    <property type="entry name" value="Lipase_secreted"/>
</dbReference>